<evidence type="ECO:0000256" key="3">
    <source>
        <dbReference type="SAM" id="MobiDB-lite"/>
    </source>
</evidence>
<name>A0A523UXT1_UNCT6</name>
<feature type="domain" description="FlgD/Vpr Ig-like" evidence="4">
    <location>
        <begin position="398"/>
        <end position="460"/>
    </location>
</feature>
<sequence>MAYSLKATARCPVKSPRKTPRSKRKGRWVVPRRADLSFRALIGLGAFLVLAPVSANANRYDPTTLVFPPFAHTMGYHKASDYFLRFFLGRGISFRNPQGVCAVRMISTDDPASVKDDDELSLFAASARLHQILYNEELFKLKLFGGFGRGEGKFWSPHGVAATVTGKIYVADTGNDRIVILKTDGKKLSYVSAFGQFGLAPGEFDDPVGMAVDSQNRVYVTDMSNNRVQVFDSTGKYIYSFGTDYLREPTGIAVLDANDPWTYYKESFLVVVDEEGKRLTRFSLQGRKEKSITYKTLNLETSRFAYAAIDYYNNVYLTDSINCQIHKLDKDLNPIVSFGRKGTGEKEFLHPTGITIWKRFGQVFILDESGAHYYWVGVDAYLRGFFPPEFGQKGKPGTTISIYLTEPALVGMKVYDSEGVLVRQLLPEFKQFPRENDIVWNGLDNNGNFVKPGTYTLKMSIEPTYSSRRHFKKELTGTVRVVSSEAEDMEKGIYGLPED</sequence>
<evidence type="ECO:0000256" key="2">
    <source>
        <dbReference type="PROSITE-ProRule" id="PRU00504"/>
    </source>
</evidence>
<dbReference type="CDD" id="cd05819">
    <property type="entry name" value="NHL"/>
    <property type="match status" value="1"/>
</dbReference>
<dbReference type="AlphaFoldDB" id="A0A523UXT1"/>
<dbReference type="SUPFAM" id="SSF101898">
    <property type="entry name" value="NHL repeat"/>
    <property type="match status" value="1"/>
</dbReference>
<feature type="repeat" description="NHL" evidence="2">
    <location>
        <begin position="141"/>
        <end position="184"/>
    </location>
</feature>
<dbReference type="GO" id="GO:0000209">
    <property type="term" value="P:protein polyubiquitination"/>
    <property type="evidence" value="ECO:0007669"/>
    <property type="project" value="TreeGrafter"/>
</dbReference>
<dbReference type="Pfam" id="PF13860">
    <property type="entry name" value="FlgD_ig"/>
    <property type="match status" value="1"/>
</dbReference>
<proteinExistence type="predicted"/>
<keyword evidence="1" id="KW-0677">Repeat</keyword>
<evidence type="ECO:0000313" key="6">
    <source>
        <dbReference type="Proteomes" id="UP000315525"/>
    </source>
</evidence>
<dbReference type="PROSITE" id="PS51125">
    <property type="entry name" value="NHL"/>
    <property type="match status" value="2"/>
</dbReference>
<dbReference type="GO" id="GO:0043161">
    <property type="term" value="P:proteasome-mediated ubiquitin-dependent protein catabolic process"/>
    <property type="evidence" value="ECO:0007669"/>
    <property type="project" value="TreeGrafter"/>
</dbReference>
<dbReference type="Proteomes" id="UP000315525">
    <property type="component" value="Unassembled WGS sequence"/>
</dbReference>
<feature type="repeat" description="NHL" evidence="2">
    <location>
        <begin position="191"/>
        <end position="234"/>
    </location>
</feature>
<feature type="region of interest" description="Disordered" evidence="3">
    <location>
        <begin position="1"/>
        <end position="26"/>
    </location>
</feature>
<gene>
    <name evidence="5" type="ORF">E3J62_02290</name>
</gene>
<reference evidence="5 6" key="1">
    <citation type="submission" date="2019-03" db="EMBL/GenBank/DDBJ databases">
        <title>Metabolic potential of uncultured bacteria and archaea associated with petroleum seepage in deep-sea sediments.</title>
        <authorList>
            <person name="Dong X."/>
            <person name="Hubert C."/>
        </authorList>
    </citation>
    <scope>NUCLEOTIDE SEQUENCE [LARGE SCALE GENOMIC DNA]</scope>
    <source>
        <strain evidence="5">E44_bin18</strain>
    </source>
</reference>
<comment type="caution">
    <text evidence="5">The sequence shown here is derived from an EMBL/GenBank/DDBJ whole genome shotgun (WGS) entry which is preliminary data.</text>
</comment>
<dbReference type="EMBL" id="SOJN01000031">
    <property type="protein sequence ID" value="TET47131.1"/>
    <property type="molecule type" value="Genomic_DNA"/>
</dbReference>
<evidence type="ECO:0000313" key="5">
    <source>
        <dbReference type="EMBL" id="TET47131.1"/>
    </source>
</evidence>
<dbReference type="InterPro" id="IPR050952">
    <property type="entry name" value="TRIM-NHL_E3_ligases"/>
</dbReference>
<organism evidence="5 6">
    <name type="scientific">candidate division TA06 bacterium</name>
    <dbReference type="NCBI Taxonomy" id="2250710"/>
    <lineage>
        <taxon>Bacteria</taxon>
        <taxon>Bacteria division TA06</taxon>
    </lineage>
</organism>
<dbReference type="GO" id="GO:0061630">
    <property type="term" value="F:ubiquitin protein ligase activity"/>
    <property type="evidence" value="ECO:0007669"/>
    <property type="project" value="TreeGrafter"/>
</dbReference>
<dbReference type="Gene3D" id="2.120.10.30">
    <property type="entry name" value="TolB, C-terminal domain"/>
    <property type="match status" value="2"/>
</dbReference>
<accession>A0A523UXT1</accession>
<dbReference type="Pfam" id="PF01436">
    <property type="entry name" value="NHL"/>
    <property type="match status" value="2"/>
</dbReference>
<dbReference type="PANTHER" id="PTHR24104">
    <property type="entry name" value="E3 UBIQUITIN-PROTEIN LIGASE NHLRC1-RELATED"/>
    <property type="match status" value="1"/>
</dbReference>
<dbReference type="PANTHER" id="PTHR24104:SF25">
    <property type="entry name" value="PROTEIN LIN-41"/>
    <property type="match status" value="1"/>
</dbReference>
<evidence type="ECO:0000259" key="4">
    <source>
        <dbReference type="Pfam" id="PF13860"/>
    </source>
</evidence>
<dbReference type="InterPro" id="IPR001258">
    <property type="entry name" value="NHL_repeat"/>
</dbReference>
<feature type="compositionally biased region" description="Basic residues" evidence="3">
    <location>
        <begin position="15"/>
        <end position="26"/>
    </location>
</feature>
<dbReference type="InterPro" id="IPR011042">
    <property type="entry name" value="6-blade_b-propeller_TolB-like"/>
</dbReference>
<evidence type="ECO:0000256" key="1">
    <source>
        <dbReference type="ARBA" id="ARBA00022737"/>
    </source>
</evidence>
<protein>
    <recommendedName>
        <fullName evidence="4">FlgD/Vpr Ig-like domain-containing protein</fullName>
    </recommendedName>
</protein>
<dbReference type="GO" id="GO:0008270">
    <property type="term" value="F:zinc ion binding"/>
    <property type="evidence" value="ECO:0007669"/>
    <property type="project" value="UniProtKB-KW"/>
</dbReference>
<dbReference type="Gene3D" id="2.60.40.4070">
    <property type="match status" value="1"/>
</dbReference>
<dbReference type="InterPro" id="IPR025965">
    <property type="entry name" value="FlgD/Vpr_Ig-like"/>
</dbReference>